<evidence type="ECO:0000256" key="9">
    <source>
        <dbReference type="ARBA" id="ARBA00046722"/>
    </source>
</evidence>
<dbReference type="Proteomes" id="UP000019249">
    <property type="component" value="Unassembled WGS sequence"/>
</dbReference>
<keyword evidence="13" id="KW-1185">Reference proteome</keyword>
<dbReference type="EMBL" id="AODF01000001">
    <property type="protein sequence ID" value="EUJ33945.1"/>
    <property type="molecule type" value="Genomic_DNA"/>
</dbReference>
<feature type="region of interest" description="Disordered" evidence="10">
    <location>
        <begin position="559"/>
        <end position="595"/>
    </location>
</feature>
<evidence type="ECO:0000313" key="13">
    <source>
        <dbReference type="Proteomes" id="UP000019249"/>
    </source>
</evidence>
<keyword evidence="7" id="KW-0843">Virulence</keyword>
<evidence type="ECO:0000256" key="6">
    <source>
        <dbReference type="ARBA" id="ARBA00022989"/>
    </source>
</evidence>
<feature type="transmembrane region" description="Helical" evidence="11">
    <location>
        <begin position="989"/>
        <end position="1011"/>
    </location>
</feature>
<evidence type="ECO:0000256" key="4">
    <source>
        <dbReference type="ARBA" id="ARBA00022475"/>
    </source>
</evidence>
<evidence type="ECO:0000256" key="10">
    <source>
        <dbReference type="SAM" id="MobiDB-lite"/>
    </source>
</evidence>
<dbReference type="PANTHER" id="PTHR43077">
    <property type="entry name" value="TRANSPORT PERMEASE YVFS-RELATED"/>
    <property type="match status" value="1"/>
</dbReference>
<comment type="similarity">
    <text evidence="2">Belongs to the EsaA family.</text>
</comment>
<evidence type="ECO:0000256" key="1">
    <source>
        <dbReference type="ARBA" id="ARBA00004651"/>
    </source>
</evidence>
<evidence type="ECO:0000256" key="8">
    <source>
        <dbReference type="ARBA" id="ARBA00023136"/>
    </source>
</evidence>
<evidence type="ECO:0000313" key="12">
    <source>
        <dbReference type="EMBL" id="EUJ33945.1"/>
    </source>
</evidence>
<comment type="subcellular location">
    <subcellularLocation>
        <location evidence="1">Cell membrane</location>
        <topology evidence="1">Multi-pass membrane protein</topology>
    </subcellularLocation>
</comment>
<feature type="compositionally biased region" description="Low complexity" evidence="10">
    <location>
        <begin position="570"/>
        <end position="579"/>
    </location>
</feature>
<dbReference type="NCBIfam" id="TIGR03929">
    <property type="entry name" value="T7_esaA_Nterm"/>
    <property type="match status" value="1"/>
</dbReference>
<keyword evidence="5 11" id="KW-0812">Transmembrane</keyword>
<comment type="subunit">
    <text evidence="9">Homodimer. Interacts with EssB.</text>
</comment>
<feature type="transmembrane region" description="Helical" evidence="11">
    <location>
        <begin position="1018"/>
        <end position="1039"/>
    </location>
</feature>
<keyword evidence="4" id="KW-1003">Cell membrane</keyword>
<feature type="transmembrane region" description="Helical" evidence="11">
    <location>
        <begin position="916"/>
        <end position="936"/>
    </location>
</feature>
<organism evidence="12 13">
    <name type="scientific">Listeria floridensis FSL S10-1187</name>
    <dbReference type="NCBI Taxonomy" id="1265817"/>
    <lineage>
        <taxon>Bacteria</taxon>
        <taxon>Bacillati</taxon>
        <taxon>Bacillota</taxon>
        <taxon>Bacilli</taxon>
        <taxon>Bacillales</taxon>
        <taxon>Listeriaceae</taxon>
        <taxon>Listeria</taxon>
    </lineage>
</organism>
<evidence type="ECO:0000256" key="7">
    <source>
        <dbReference type="ARBA" id="ARBA00023026"/>
    </source>
</evidence>
<feature type="transmembrane region" description="Helical" evidence="11">
    <location>
        <begin position="957"/>
        <end position="977"/>
    </location>
</feature>
<dbReference type="PANTHER" id="PTHR43077:SF10">
    <property type="entry name" value="TRANSPORT PERMEASE PROTEIN"/>
    <property type="match status" value="1"/>
</dbReference>
<comment type="caution">
    <text evidence="12">The sequence shown here is derived from an EMBL/GenBank/DDBJ whole genome shotgun (WGS) entry which is preliminary data.</text>
</comment>
<proteinExistence type="inferred from homology"/>
<evidence type="ECO:0000256" key="3">
    <source>
        <dbReference type="ARBA" id="ARBA00020819"/>
    </source>
</evidence>
<gene>
    <name evidence="12" type="ORF">MFLO_01975</name>
</gene>
<accession>A0ABN0RJ51</accession>
<protein>
    <recommendedName>
        <fullName evidence="3">Type VII secretion system accessory factor EsaA</fullName>
    </recommendedName>
</protein>
<keyword evidence="8 11" id="KW-0472">Membrane</keyword>
<dbReference type="RefSeq" id="WP_051993406.1">
    <property type="nucleotide sequence ID" value="NZ_AODF01000001.1"/>
</dbReference>
<dbReference type="InterPro" id="IPR051328">
    <property type="entry name" value="T7SS_ABC-Transporter"/>
</dbReference>
<feature type="transmembrane region" description="Helical" evidence="11">
    <location>
        <begin position="1072"/>
        <end position="1094"/>
    </location>
</feature>
<evidence type="ECO:0000256" key="11">
    <source>
        <dbReference type="SAM" id="Phobius"/>
    </source>
</evidence>
<keyword evidence="6 11" id="KW-1133">Transmembrane helix</keyword>
<reference evidence="12 13" key="1">
    <citation type="journal article" date="2014" name="Int. J. Syst. Evol. Microbiol.">
        <title>Listeria floridensis sp. nov., Listeria aquatica sp. nov., Listeria cornellensis sp. nov., Listeria riparia sp. nov. and Listeria grandensis sp. nov., from agricultural and natural environments.</title>
        <authorList>
            <person name="den Bakker H.C."/>
            <person name="Warchocki S."/>
            <person name="Wright E.M."/>
            <person name="Allred A.F."/>
            <person name="Ahlstrom C."/>
            <person name="Manuel C.S."/>
            <person name="Stasiewicz M.J."/>
            <person name="Burrell A."/>
            <person name="Roof S."/>
            <person name="Strawn L."/>
            <person name="Fortes E.D."/>
            <person name="Nightingale K.K."/>
            <person name="Kephart D."/>
            <person name="Wiedmann M."/>
        </authorList>
    </citation>
    <scope>NUCLEOTIDE SEQUENCE [LARGE SCALE GENOMIC DNA]</scope>
    <source>
        <strain evidence="12 13">FSL S10-1187</strain>
    </source>
</reference>
<dbReference type="InterPro" id="IPR023838">
    <property type="entry name" value="T7SS_EsaA"/>
</dbReference>
<evidence type="ECO:0000256" key="5">
    <source>
        <dbReference type="ARBA" id="ARBA00022692"/>
    </source>
</evidence>
<evidence type="ECO:0000256" key="2">
    <source>
        <dbReference type="ARBA" id="ARBA00008338"/>
    </source>
</evidence>
<name>A0ABN0RJ51_9LIST</name>
<sequence>MLALALAGIVSVLGLNQTLSRDTKIQGTEVHKMNIAFVNEDQGADYSGKNYRFGDAIQTSVLKDTTHDWATVSRGVAESGLKRDVYNLMIVIPSDFSKKALSLTSDNPEKIVVNYKINDTGNNDLKVEAEKTASNLLEDMNKRVIDVYFASILTNLQEAQDNIKTLVAKQKTQNDRFNSGVNDPLSGYTEQFKAVQDYTGVSKTSFTSFQDLLKGHEASLKEAGLSNEQYKKTLDALIAQQEANAPFGTALSDNLQKYTAGLSSSDVSADLTALEQANSVLYSELQTLDGSLSLMSQATALQNYIKDTNERIANLDSTLQTTINADLQESVKTELLQILSGQADGKNEQYRIADLKPDIDKRFLDYFANAIKQLDYYNASVMEKLGFTVDQYQSMKFAAKKFMLTYPEYNFTNEQLQQKPKVNSDGTESNPFSEKIAVLLDQKAADLRTNGIELETESFTLKSSDTENVKLHLWVDSHFAIGANDITVIKTNQAGDKIPVAVNVTSGMPWTEMTIDFANEADAVSYELKAVPKLKGNVVATDFVTLTGSPSWGVSAVEMKDNTAGGSGGADPSDPGTGENSEESGESNGSEGVEAGQAEQNLPVDNSGAAEVATAPILTDGYSLKTKPAAYFTDDEITSGGLDLMSFITGVTKQYEQAGQLFALYYGIDWKTDDLSGKSLTDAASAGSYYSIFYGTNNDLIGAIADKSTSHVVTAYKARLQAFEDQIAAYKVLMTDADGRSVDLSARLVAANAEAVSNNESLAKLLAEIENWRKQSVLLAEDQTNVVGKTAEEQAATMALSGDFGGLLAQSSSLAQTTGANLDAADGVYKTFDAIDNEAKGIQQSGKNLVNEAGSLASSLAKQLQADEKFSKNFSQVMNNSRVGERQNENLYNFLSSPVEKVNGKAIIAGDKTTPYYMTLIFTLVALFTGYVIATYEKKRRQKDVFREELSIASSNLPLTFLTTAAAVLEGIVIGLVSGRIFDVGEIGFVLWIGICTLVMLVLVAGFTYLLRQLGMIGMFLILALMSMYLFLTNAIGLATDRNSMFGKLQTYSPLEYIETLLNRLLNGENNFLMLTYALIGAAIVFIVLNLFVFHRSGEKEELHDEKA</sequence>